<name>A0A9J6FRH3_HAELO</name>
<proteinExistence type="predicted"/>
<reference evidence="1 2" key="1">
    <citation type="journal article" date="2020" name="Cell">
        <title>Large-Scale Comparative Analyses of Tick Genomes Elucidate Their Genetic Diversity and Vector Capacities.</title>
        <authorList>
            <consortium name="Tick Genome and Microbiome Consortium (TIGMIC)"/>
            <person name="Jia N."/>
            <person name="Wang J."/>
            <person name="Shi W."/>
            <person name="Du L."/>
            <person name="Sun Y."/>
            <person name="Zhan W."/>
            <person name="Jiang J.F."/>
            <person name="Wang Q."/>
            <person name="Zhang B."/>
            <person name="Ji P."/>
            <person name="Bell-Sakyi L."/>
            <person name="Cui X.M."/>
            <person name="Yuan T.T."/>
            <person name="Jiang B.G."/>
            <person name="Yang W.F."/>
            <person name="Lam T.T."/>
            <person name="Chang Q.C."/>
            <person name="Ding S.J."/>
            <person name="Wang X.J."/>
            <person name="Zhu J.G."/>
            <person name="Ruan X.D."/>
            <person name="Zhao L."/>
            <person name="Wei J.T."/>
            <person name="Ye R.Z."/>
            <person name="Que T.C."/>
            <person name="Du C.H."/>
            <person name="Zhou Y.H."/>
            <person name="Cheng J.X."/>
            <person name="Dai P.F."/>
            <person name="Guo W.B."/>
            <person name="Han X.H."/>
            <person name="Huang E.J."/>
            <person name="Li L.F."/>
            <person name="Wei W."/>
            <person name="Gao Y.C."/>
            <person name="Liu J.Z."/>
            <person name="Shao H.Z."/>
            <person name="Wang X."/>
            <person name="Wang C.C."/>
            <person name="Yang T.C."/>
            <person name="Huo Q.B."/>
            <person name="Li W."/>
            <person name="Chen H.Y."/>
            <person name="Chen S.E."/>
            <person name="Zhou L.G."/>
            <person name="Ni X.B."/>
            <person name="Tian J.H."/>
            <person name="Sheng Y."/>
            <person name="Liu T."/>
            <person name="Pan Y.S."/>
            <person name="Xia L.Y."/>
            <person name="Li J."/>
            <person name="Zhao F."/>
            <person name="Cao W.C."/>
        </authorList>
    </citation>
    <scope>NUCLEOTIDE SEQUENCE [LARGE SCALE GENOMIC DNA]</scope>
    <source>
        <strain evidence="1">HaeL-2018</strain>
    </source>
</reference>
<accession>A0A9J6FRH3</accession>
<dbReference type="Proteomes" id="UP000821853">
    <property type="component" value="Chromosome 10"/>
</dbReference>
<organism evidence="1 2">
    <name type="scientific">Haemaphysalis longicornis</name>
    <name type="common">Bush tick</name>
    <dbReference type="NCBI Taxonomy" id="44386"/>
    <lineage>
        <taxon>Eukaryota</taxon>
        <taxon>Metazoa</taxon>
        <taxon>Ecdysozoa</taxon>
        <taxon>Arthropoda</taxon>
        <taxon>Chelicerata</taxon>
        <taxon>Arachnida</taxon>
        <taxon>Acari</taxon>
        <taxon>Parasitiformes</taxon>
        <taxon>Ixodida</taxon>
        <taxon>Ixodoidea</taxon>
        <taxon>Ixodidae</taxon>
        <taxon>Haemaphysalinae</taxon>
        <taxon>Haemaphysalis</taxon>
    </lineage>
</organism>
<dbReference type="EMBL" id="JABSTR010000002">
    <property type="protein sequence ID" value="KAH9364692.1"/>
    <property type="molecule type" value="Genomic_DNA"/>
</dbReference>
<sequence length="67" mass="7101">MDQTMVHTDAPANRTNDFVGASTIRIANTGCARRGFTVALAACASGPKLQAFVILKEPSGKIPERAR</sequence>
<comment type="caution">
    <text evidence="1">The sequence shown here is derived from an EMBL/GenBank/DDBJ whole genome shotgun (WGS) entry which is preliminary data.</text>
</comment>
<gene>
    <name evidence="1" type="ORF">HPB48_003576</name>
</gene>
<dbReference type="OMA" id="HTDAPAN"/>
<evidence type="ECO:0000313" key="1">
    <source>
        <dbReference type="EMBL" id="KAH9364692.1"/>
    </source>
</evidence>
<dbReference type="AlphaFoldDB" id="A0A9J6FRH3"/>
<protein>
    <submittedName>
        <fullName evidence="1">Uncharacterized protein</fullName>
    </submittedName>
</protein>
<dbReference type="OrthoDB" id="6501228at2759"/>
<evidence type="ECO:0000313" key="2">
    <source>
        <dbReference type="Proteomes" id="UP000821853"/>
    </source>
</evidence>
<keyword evidence="2" id="KW-1185">Reference proteome</keyword>
<dbReference type="VEuPathDB" id="VectorBase:HLOH_062786"/>